<comment type="catalytic activity">
    <reaction evidence="1">
        <text>ATP + H2O = ADP + phosphate + H(+)</text>
        <dbReference type="Rhea" id="RHEA:13065"/>
        <dbReference type="ChEBI" id="CHEBI:15377"/>
        <dbReference type="ChEBI" id="CHEBI:15378"/>
        <dbReference type="ChEBI" id="CHEBI:30616"/>
        <dbReference type="ChEBI" id="CHEBI:43474"/>
        <dbReference type="ChEBI" id="CHEBI:456216"/>
        <dbReference type="EC" id="5.6.2.3"/>
    </reaction>
</comment>
<name>A0A7T6XQ81_PENDI</name>
<dbReference type="Pfam" id="PF05970">
    <property type="entry name" value="PIF1"/>
    <property type="match status" value="1"/>
</dbReference>
<feature type="domain" description="DNA helicase Pif1-like 2B" evidence="3">
    <location>
        <begin position="332"/>
        <end position="366"/>
    </location>
</feature>
<comment type="cofactor">
    <cofactor evidence="1">
        <name>Mg(2+)</name>
        <dbReference type="ChEBI" id="CHEBI:18420"/>
    </cofactor>
</comment>
<dbReference type="Proteomes" id="UP000595662">
    <property type="component" value="Chromosome 4"/>
</dbReference>
<feature type="domain" description="DNA helicase Pif1-like DEAD-box helicase" evidence="2">
    <location>
        <begin position="115"/>
        <end position="162"/>
    </location>
</feature>
<evidence type="ECO:0000313" key="4">
    <source>
        <dbReference type="EMBL" id="QQK45236.1"/>
    </source>
</evidence>
<evidence type="ECO:0000259" key="2">
    <source>
        <dbReference type="Pfam" id="PF05970"/>
    </source>
</evidence>
<dbReference type="InterPro" id="IPR010285">
    <property type="entry name" value="DNA_helicase_pif1-like_DEAD"/>
</dbReference>
<gene>
    <name evidence="4" type="ORF">Pdw03_0134</name>
</gene>
<keyword evidence="1" id="KW-0227">DNA damage</keyword>
<dbReference type="GO" id="GO:0016787">
    <property type="term" value="F:hydrolase activity"/>
    <property type="evidence" value="ECO:0007669"/>
    <property type="project" value="UniProtKB-KW"/>
</dbReference>
<evidence type="ECO:0000259" key="3">
    <source>
        <dbReference type="Pfam" id="PF21530"/>
    </source>
</evidence>
<protein>
    <recommendedName>
        <fullName evidence="1">ATP-dependent DNA helicase</fullName>
        <ecNumber evidence="1">5.6.2.3</ecNumber>
    </recommendedName>
</protein>
<evidence type="ECO:0000313" key="5">
    <source>
        <dbReference type="Proteomes" id="UP000595662"/>
    </source>
</evidence>
<dbReference type="GeneID" id="90952100"/>
<sequence>MMFISAILNAPLDSSLASQIWDKFKEHFGDDLPPRIRRLTNQFDPPNDKSNEDLALWYIQQDLAFSDKTLEEYDLPYPINDWASILTVQYEEVQEELSYDLDKQRSDFEQRYHLMTEGQKAAFDSIVRQVEGDPNNARFFLHGPGGTGKTFIYHALASYFRWRSPGAAGSNTRASIVQSTLQFAYVWDSSIQILSLVENMRLRSINPANVSLAQWLSQLCTDEAMEGLIPVPDCLLPNTGYEVDKFVDSIYPEDDLHRLANVADPTTLSRSCRFFAERAILTTKNTDVDAFNESILPFLPTEEWSLKLSDSCDLGAGLNSEIDLREDLTPQYLRTLSPNGFPLSDIRVKKGAPVMLLRNIDPRNGL</sequence>
<dbReference type="InterPro" id="IPR049163">
    <property type="entry name" value="Pif1-like_2B_dom"/>
</dbReference>
<dbReference type="EMBL" id="CP060777">
    <property type="protein sequence ID" value="QQK45236.1"/>
    <property type="molecule type" value="Genomic_DNA"/>
</dbReference>
<dbReference type="GO" id="GO:0000723">
    <property type="term" value="P:telomere maintenance"/>
    <property type="evidence" value="ECO:0007669"/>
    <property type="project" value="InterPro"/>
</dbReference>
<accession>A0A7T6XQ81</accession>
<dbReference type="GO" id="GO:0006281">
    <property type="term" value="P:DNA repair"/>
    <property type="evidence" value="ECO:0007669"/>
    <property type="project" value="UniProtKB-KW"/>
</dbReference>
<comment type="similarity">
    <text evidence="1">Belongs to the helicase family.</text>
</comment>
<dbReference type="GO" id="GO:0005524">
    <property type="term" value="F:ATP binding"/>
    <property type="evidence" value="ECO:0007669"/>
    <property type="project" value="UniProtKB-KW"/>
</dbReference>
<dbReference type="RefSeq" id="XP_065957243.1">
    <property type="nucleotide sequence ID" value="XM_066099516.1"/>
</dbReference>
<reference evidence="4 5" key="1">
    <citation type="submission" date="2020-08" db="EMBL/GenBank/DDBJ databases">
        <title>The completed genome sequence of the pathogenic ascomycete fungus Penicillium digitatum.</title>
        <authorList>
            <person name="Wang M."/>
        </authorList>
    </citation>
    <scope>NUCLEOTIDE SEQUENCE [LARGE SCALE GENOMIC DNA]</scope>
    <source>
        <strain evidence="4 5">PdW03</strain>
    </source>
</reference>
<keyword evidence="1" id="KW-0547">Nucleotide-binding</keyword>
<keyword evidence="1 4" id="KW-0347">Helicase</keyword>
<dbReference type="Gene3D" id="3.40.50.300">
    <property type="entry name" value="P-loop containing nucleotide triphosphate hydrolases"/>
    <property type="match status" value="1"/>
</dbReference>
<keyword evidence="1" id="KW-0067">ATP-binding</keyword>
<dbReference type="PANTHER" id="PTHR10492:SF101">
    <property type="entry name" value="ATP-DEPENDENT DNA HELICASE"/>
    <property type="match status" value="1"/>
</dbReference>
<keyword evidence="1" id="KW-0234">DNA repair</keyword>
<dbReference type="SUPFAM" id="SSF52540">
    <property type="entry name" value="P-loop containing nucleoside triphosphate hydrolases"/>
    <property type="match status" value="1"/>
</dbReference>
<dbReference type="AlphaFoldDB" id="A0A7T6XQ81"/>
<dbReference type="PANTHER" id="PTHR10492">
    <property type="match status" value="1"/>
</dbReference>
<organism evidence="4 5">
    <name type="scientific">Penicillium digitatum</name>
    <name type="common">Green mold</name>
    <dbReference type="NCBI Taxonomy" id="36651"/>
    <lineage>
        <taxon>Eukaryota</taxon>
        <taxon>Fungi</taxon>
        <taxon>Dikarya</taxon>
        <taxon>Ascomycota</taxon>
        <taxon>Pezizomycotina</taxon>
        <taxon>Eurotiomycetes</taxon>
        <taxon>Eurotiomycetidae</taxon>
        <taxon>Eurotiales</taxon>
        <taxon>Aspergillaceae</taxon>
        <taxon>Penicillium</taxon>
    </lineage>
</organism>
<dbReference type="GO" id="GO:0043139">
    <property type="term" value="F:5'-3' DNA helicase activity"/>
    <property type="evidence" value="ECO:0007669"/>
    <property type="project" value="UniProtKB-EC"/>
</dbReference>
<dbReference type="VEuPathDB" id="FungiDB:PDIP_88600"/>
<keyword evidence="1" id="KW-0378">Hydrolase</keyword>
<evidence type="ECO:0000256" key="1">
    <source>
        <dbReference type="RuleBase" id="RU363044"/>
    </source>
</evidence>
<proteinExistence type="inferred from homology"/>
<dbReference type="InterPro" id="IPR027417">
    <property type="entry name" value="P-loop_NTPase"/>
</dbReference>
<dbReference type="EC" id="5.6.2.3" evidence="1"/>
<dbReference type="Pfam" id="PF21530">
    <property type="entry name" value="Pif1_2B_dom"/>
    <property type="match status" value="1"/>
</dbReference>
<keyword evidence="1" id="KW-0233">DNA recombination</keyword>
<dbReference type="GO" id="GO:0006310">
    <property type="term" value="P:DNA recombination"/>
    <property type="evidence" value="ECO:0007669"/>
    <property type="project" value="UniProtKB-KW"/>
</dbReference>